<dbReference type="OrthoDB" id="3939269at2759"/>
<gene>
    <name evidence="2" type="ORF">KVT40_000695</name>
</gene>
<evidence type="ECO:0000256" key="1">
    <source>
        <dbReference type="SAM" id="MobiDB-lite"/>
    </source>
</evidence>
<reference evidence="2" key="1">
    <citation type="submission" date="2021-07" db="EMBL/GenBank/DDBJ databases">
        <title>Elsinoe batatas strain:CRI-CJ2 Genome sequencing and assembly.</title>
        <authorList>
            <person name="Huang L."/>
        </authorList>
    </citation>
    <scope>NUCLEOTIDE SEQUENCE</scope>
    <source>
        <strain evidence="2">CRI-CJ2</strain>
    </source>
</reference>
<dbReference type="Proteomes" id="UP000809789">
    <property type="component" value="Unassembled WGS sequence"/>
</dbReference>
<keyword evidence="3" id="KW-1185">Reference proteome</keyword>
<accession>A0A8K0LCI3</accession>
<dbReference type="AlphaFoldDB" id="A0A8K0LCI3"/>
<organism evidence="2 3">
    <name type="scientific">Elsinoe batatas</name>
    <dbReference type="NCBI Taxonomy" id="2601811"/>
    <lineage>
        <taxon>Eukaryota</taxon>
        <taxon>Fungi</taxon>
        <taxon>Dikarya</taxon>
        <taxon>Ascomycota</taxon>
        <taxon>Pezizomycotina</taxon>
        <taxon>Dothideomycetes</taxon>
        <taxon>Dothideomycetidae</taxon>
        <taxon>Myriangiales</taxon>
        <taxon>Elsinoaceae</taxon>
        <taxon>Elsinoe</taxon>
    </lineage>
</organism>
<sequence>MSDRSEVQPMDIEAFRRRAFNMVYRQRDVDESSGTSGQTTPMYTPTVSEDQSDAASDRSTDTLRGKMADVELRCKVGANMAKQNSDMILLLCGHPRQAHWVHRHVLVRASAALEERLREVPPFATLDLRCAYTPFEVGAFIEWAYTGSYQEAFSSFGAIIDDIQGNNDHTCGLMHLHRFATDVEATVLVKKVEEDLAKATKYGVGNHVPDPTSRISREDGTEIKRGFENYQG</sequence>
<evidence type="ECO:0000313" key="3">
    <source>
        <dbReference type="Proteomes" id="UP000809789"/>
    </source>
</evidence>
<feature type="region of interest" description="Disordered" evidence="1">
    <location>
        <begin position="26"/>
        <end position="62"/>
    </location>
</feature>
<protein>
    <recommendedName>
        <fullName evidence="4">BTB domain-containing protein</fullName>
    </recommendedName>
</protein>
<feature type="compositionally biased region" description="Polar residues" evidence="1">
    <location>
        <begin position="32"/>
        <end position="49"/>
    </location>
</feature>
<dbReference type="EMBL" id="JAESVG020000001">
    <property type="protein sequence ID" value="KAG8631555.1"/>
    <property type="molecule type" value="Genomic_DNA"/>
</dbReference>
<comment type="caution">
    <text evidence="2">The sequence shown here is derived from an EMBL/GenBank/DDBJ whole genome shotgun (WGS) entry which is preliminary data.</text>
</comment>
<proteinExistence type="predicted"/>
<evidence type="ECO:0000313" key="2">
    <source>
        <dbReference type="EMBL" id="KAG8631555.1"/>
    </source>
</evidence>
<evidence type="ECO:0008006" key="4">
    <source>
        <dbReference type="Google" id="ProtNLM"/>
    </source>
</evidence>
<name>A0A8K0LCI3_9PEZI</name>